<sequence length="90" mass="10340">MIKTISSPYEDQDTEWLQNVIKAYDWCLTKGYVPKQDSSKTCPLSINQFLDAKTTEDCCFLFSQSPARVFTPQERKISFNSVRNTGFITS</sequence>
<proteinExistence type="predicted"/>
<dbReference type="EMBL" id="JAUCMX010000005">
    <property type="protein sequence ID" value="KAK3545807.1"/>
    <property type="molecule type" value="Genomic_DNA"/>
</dbReference>
<dbReference type="Proteomes" id="UP001274896">
    <property type="component" value="Unassembled WGS sequence"/>
</dbReference>
<comment type="caution">
    <text evidence="1">The sequence shown here is derived from an EMBL/GenBank/DDBJ whole genome shotgun (WGS) entry which is preliminary data.</text>
</comment>
<keyword evidence="2" id="KW-1185">Reference proteome</keyword>
<evidence type="ECO:0000313" key="1">
    <source>
        <dbReference type="EMBL" id="KAK3545807.1"/>
    </source>
</evidence>
<evidence type="ECO:0000313" key="2">
    <source>
        <dbReference type="Proteomes" id="UP001274896"/>
    </source>
</evidence>
<dbReference type="AlphaFoldDB" id="A0AAE0V701"/>
<protein>
    <submittedName>
        <fullName evidence="1">Uncharacterized protein</fullName>
    </submittedName>
</protein>
<organism evidence="1 2">
    <name type="scientific">Hemibagrus guttatus</name>
    <dbReference type="NCBI Taxonomy" id="175788"/>
    <lineage>
        <taxon>Eukaryota</taxon>
        <taxon>Metazoa</taxon>
        <taxon>Chordata</taxon>
        <taxon>Craniata</taxon>
        <taxon>Vertebrata</taxon>
        <taxon>Euteleostomi</taxon>
        <taxon>Actinopterygii</taxon>
        <taxon>Neopterygii</taxon>
        <taxon>Teleostei</taxon>
        <taxon>Ostariophysi</taxon>
        <taxon>Siluriformes</taxon>
        <taxon>Bagridae</taxon>
        <taxon>Hemibagrus</taxon>
    </lineage>
</organism>
<name>A0AAE0V701_9TELE</name>
<gene>
    <name evidence="1" type="ORF">QTP70_014609</name>
</gene>
<accession>A0AAE0V701</accession>
<reference evidence="1" key="1">
    <citation type="submission" date="2023-06" db="EMBL/GenBank/DDBJ databases">
        <title>Male Hemibagrus guttatus genome.</title>
        <authorList>
            <person name="Bian C."/>
        </authorList>
    </citation>
    <scope>NUCLEOTIDE SEQUENCE</scope>
    <source>
        <strain evidence="1">Male_cb2023</strain>
        <tissue evidence="1">Muscle</tissue>
    </source>
</reference>